<reference evidence="4" key="1">
    <citation type="journal article" date="2010" name="Genome Biol.">
        <title>Genome sequence of the necrotrophic plant pathogen Pythium ultimum reveals original pathogenicity mechanisms and effector repertoire.</title>
        <authorList>
            <person name="Levesque C.A."/>
            <person name="Brouwer H."/>
            <person name="Cano L."/>
            <person name="Hamilton J.P."/>
            <person name="Holt C."/>
            <person name="Huitema E."/>
            <person name="Raffaele S."/>
            <person name="Robideau G.P."/>
            <person name="Thines M."/>
            <person name="Win J."/>
            <person name="Zerillo M.M."/>
            <person name="Beakes G.W."/>
            <person name="Boore J.L."/>
            <person name="Busam D."/>
            <person name="Dumas B."/>
            <person name="Ferriera S."/>
            <person name="Fuerstenberg S.I."/>
            <person name="Gachon C.M."/>
            <person name="Gaulin E."/>
            <person name="Govers F."/>
            <person name="Grenville-Briggs L."/>
            <person name="Horner N."/>
            <person name="Hostetler J."/>
            <person name="Jiang R.H."/>
            <person name="Johnson J."/>
            <person name="Krajaejun T."/>
            <person name="Lin H."/>
            <person name="Meijer H.J."/>
            <person name="Moore B."/>
            <person name="Morris P."/>
            <person name="Phuntmart V."/>
            <person name="Puiu D."/>
            <person name="Shetty J."/>
            <person name="Stajich J.E."/>
            <person name="Tripathy S."/>
            <person name="Wawra S."/>
            <person name="van West P."/>
            <person name="Whitty B.R."/>
            <person name="Coutinho P.M."/>
            <person name="Henrissat B."/>
            <person name="Martin F."/>
            <person name="Thomas P.D."/>
            <person name="Tyler B.M."/>
            <person name="De Vries R.P."/>
            <person name="Kamoun S."/>
            <person name="Yandell M."/>
            <person name="Tisserat N."/>
            <person name="Buell C.R."/>
        </authorList>
    </citation>
    <scope>NUCLEOTIDE SEQUENCE</scope>
    <source>
        <strain evidence="4">DAOM:BR144</strain>
    </source>
</reference>
<keyword evidence="2" id="KW-0732">Signal</keyword>
<feature type="compositionally biased region" description="Polar residues" evidence="1">
    <location>
        <begin position="332"/>
        <end position="344"/>
    </location>
</feature>
<name>K3WXA8_GLOUD</name>
<feature type="region of interest" description="Disordered" evidence="1">
    <location>
        <begin position="320"/>
        <end position="347"/>
    </location>
</feature>
<proteinExistence type="predicted"/>
<dbReference type="Proteomes" id="UP000019132">
    <property type="component" value="Unassembled WGS sequence"/>
</dbReference>
<feature type="compositionally biased region" description="Low complexity" evidence="1">
    <location>
        <begin position="139"/>
        <end position="221"/>
    </location>
</feature>
<dbReference type="eggNOG" id="ENOG502S4CW">
    <property type="taxonomic scope" value="Eukaryota"/>
</dbReference>
<evidence type="ECO:0000313" key="4">
    <source>
        <dbReference type="Proteomes" id="UP000019132"/>
    </source>
</evidence>
<feature type="compositionally biased region" description="Basic residues" evidence="1">
    <location>
        <begin position="320"/>
        <end position="329"/>
    </location>
</feature>
<dbReference type="AlphaFoldDB" id="K3WXA8"/>
<accession>K3WXA8</accession>
<evidence type="ECO:0000256" key="2">
    <source>
        <dbReference type="SAM" id="SignalP"/>
    </source>
</evidence>
<reference evidence="3" key="3">
    <citation type="submission" date="2015-02" db="UniProtKB">
        <authorList>
            <consortium name="EnsemblProtists"/>
        </authorList>
    </citation>
    <scope>IDENTIFICATION</scope>
    <source>
        <strain evidence="3">DAOM BR144</strain>
    </source>
</reference>
<dbReference type="EnsemblProtists" id="PYU1_T009606">
    <property type="protein sequence ID" value="PYU1_T009606"/>
    <property type="gene ID" value="PYU1_G009588"/>
</dbReference>
<feature type="chain" id="PRO_5003868151" evidence="2">
    <location>
        <begin position="36"/>
        <end position="371"/>
    </location>
</feature>
<feature type="region of interest" description="Disordered" evidence="1">
    <location>
        <begin position="139"/>
        <end position="228"/>
    </location>
</feature>
<dbReference type="InParanoid" id="K3WXA8"/>
<keyword evidence="4" id="KW-1185">Reference proteome</keyword>
<protein>
    <submittedName>
        <fullName evidence="3">Uncharacterized protein</fullName>
    </submittedName>
</protein>
<dbReference type="VEuPathDB" id="FungiDB:PYU1_G009588"/>
<feature type="signal peptide" evidence="2">
    <location>
        <begin position="1"/>
        <end position="35"/>
    </location>
</feature>
<organism evidence="3 4">
    <name type="scientific">Globisporangium ultimum (strain ATCC 200006 / CBS 805.95 / DAOM BR144)</name>
    <name type="common">Pythium ultimum</name>
    <dbReference type="NCBI Taxonomy" id="431595"/>
    <lineage>
        <taxon>Eukaryota</taxon>
        <taxon>Sar</taxon>
        <taxon>Stramenopiles</taxon>
        <taxon>Oomycota</taxon>
        <taxon>Peronosporomycetes</taxon>
        <taxon>Pythiales</taxon>
        <taxon>Pythiaceae</taxon>
        <taxon>Globisporangium</taxon>
    </lineage>
</organism>
<evidence type="ECO:0000256" key="1">
    <source>
        <dbReference type="SAM" id="MobiDB-lite"/>
    </source>
</evidence>
<reference evidence="4" key="2">
    <citation type="submission" date="2010-04" db="EMBL/GenBank/DDBJ databases">
        <authorList>
            <person name="Buell R."/>
            <person name="Hamilton J."/>
            <person name="Hostetler J."/>
        </authorList>
    </citation>
    <scope>NUCLEOTIDE SEQUENCE [LARGE SCALE GENOMIC DNA]</scope>
    <source>
        <strain evidence="4">DAOM:BR144</strain>
    </source>
</reference>
<evidence type="ECO:0000313" key="3">
    <source>
        <dbReference type="EnsemblProtists" id="PYU1_T009606"/>
    </source>
</evidence>
<sequence length="371" mass="37072">MVGVSSRNRKNFSRMPTLLAMLVVCSSLVVQSSGATTIRRELIGNATEISLIMAAMAGADSGESSIAPQPASSALSVDTLDTAVPTSASEVSDATSPATASLESIASVPLESEADLADSTASTTTPDLIVKPATSIAATSTSSDLDASASASSSSSSGSGALSTTPSKLTSTAKTTSVTKKTSIVSSSGSESSGSESSGSTSGSSTKKKSSTNASTSSGSSDNGKYTGSGSTLTYACECKDVRKVSLMGQSDYCLAPDAIVENKCGNVAVGENGECPRIGAQPCSVTGHTLANDSLCLFDDSDSVYKCVASAEDLEIKKNGGKKKKKKSNSTASQAPNTISSDAGSRPHAVSSFQVVTLIASIALGIATLA</sequence>
<dbReference type="HOGENOM" id="CLU_746987_0_0_1"/>
<dbReference type="EMBL" id="GL376615">
    <property type="status" value="NOT_ANNOTATED_CDS"/>
    <property type="molecule type" value="Genomic_DNA"/>
</dbReference>